<evidence type="ECO:0000256" key="1">
    <source>
        <dbReference type="SAM" id="MobiDB-lite"/>
    </source>
</evidence>
<dbReference type="EMBL" id="MHQS01000008">
    <property type="protein sequence ID" value="OHA08983.1"/>
    <property type="molecule type" value="Genomic_DNA"/>
</dbReference>
<organism evidence="2 3">
    <name type="scientific">Candidatus Sungbacteria bacterium RIFCSPLOWO2_01_FULL_59_16</name>
    <dbReference type="NCBI Taxonomy" id="1802280"/>
    <lineage>
        <taxon>Bacteria</taxon>
        <taxon>Candidatus Sungiibacteriota</taxon>
    </lineage>
</organism>
<dbReference type="AlphaFoldDB" id="A0A1G2LBH0"/>
<evidence type="ECO:0000313" key="3">
    <source>
        <dbReference type="Proteomes" id="UP000176705"/>
    </source>
</evidence>
<name>A0A1G2LBH0_9BACT</name>
<accession>A0A1G2LBH0</accession>
<dbReference type="Proteomes" id="UP000176705">
    <property type="component" value="Unassembled WGS sequence"/>
</dbReference>
<gene>
    <name evidence="2" type="ORF">A3B37_03075</name>
</gene>
<evidence type="ECO:0000313" key="2">
    <source>
        <dbReference type="EMBL" id="OHA08983.1"/>
    </source>
</evidence>
<protein>
    <submittedName>
        <fullName evidence="2">Uncharacterized protein</fullName>
    </submittedName>
</protein>
<comment type="caution">
    <text evidence="2">The sequence shown here is derived from an EMBL/GenBank/DDBJ whole genome shotgun (WGS) entry which is preliminary data.</text>
</comment>
<sequence>MLHLPDWLPARLKVCVSKLWRVDLDVYNIMIYALFQTRKEKNFKRKINKKNGGQGPRDRVCGQGEGSGAPRDRKEILMRRFLHKANRVGGGYSYFATLCADTPEEEKVLFATHKLLTDYAPAESGMVFENGVLEVRLEPDEFNSANPAM</sequence>
<feature type="region of interest" description="Disordered" evidence="1">
    <location>
        <begin position="46"/>
        <end position="70"/>
    </location>
</feature>
<reference evidence="2 3" key="1">
    <citation type="journal article" date="2016" name="Nat. Commun.">
        <title>Thousands of microbial genomes shed light on interconnected biogeochemical processes in an aquifer system.</title>
        <authorList>
            <person name="Anantharaman K."/>
            <person name="Brown C.T."/>
            <person name="Hug L.A."/>
            <person name="Sharon I."/>
            <person name="Castelle C.J."/>
            <person name="Probst A.J."/>
            <person name="Thomas B.C."/>
            <person name="Singh A."/>
            <person name="Wilkins M.J."/>
            <person name="Karaoz U."/>
            <person name="Brodie E.L."/>
            <person name="Williams K.H."/>
            <person name="Hubbard S.S."/>
            <person name="Banfield J.F."/>
        </authorList>
    </citation>
    <scope>NUCLEOTIDE SEQUENCE [LARGE SCALE GENOMIC DNA]</scope>
</reference>
<proteinExistence type="predicted"/>